<dbReference type="RefSeq" id="WP_081161736.1">
    <property type="nucleotide sequence ID" value="NZ_LWBP01000024.1"/>
</dbReference>
<dbReference type="GO" id="GO:0043565">
    <property type="term" value="F:sequence-specific DNA binding"/>
    <property type="evidence" value="ECO:0007669"/>
    <property type="project" value="InterPro"/>
</dbReference>
<dbReference type="SUPFAM" id="SSF46689">
    <property type="entry name" value="Homeodomain-like"/>
    <property type="match status" value="2"/>
</dbReference>
<protein>
    <recommendedName>
        <fullName evidence="3">HTH araC/xylS-type domain-containing protein</fullName>
    </recommendedName>
</protein>
<name>A0A1V9GAB8_9BACT</name>
<dbReference type="GO" id="GO:0003700">
    <property type="term" value="F:DNA-binding transcription factor activity"/>
    <property type="evidence" value="ECO:0007669"/>
    <property type="project" value="InterPro"/>
</dbReference>
<feature type="domain" description="HTH araC/xylS-type" evidence="3">
    <location>
        <begin position="16"/>
        <end position="113"/>
    </location>
</feature>
<dbReference type="InterPro" id="IPR018060">
    <property type="entry name" value="HTH_AraC"/>
</dbReference>
<dbReference type="PROSITE" id="PS01124">
    <property type="entry name" value="HTH_ARAC_FAMILY_2"/>
    <property type="match status" value="1"/>
</dbReference>
<evidence type="ECO:0000256" key="1">
    <source>
        <dbReference type="ARBA" id="ARBA00023015"/>
    </source>
</evidence>
<dbReference type="STRING" id="550983.A4R26_12445"/>
<dbReference type="Gene3D" id="1.10.10.60">
    <property type="entry name" value="Homeodomain-like"/>
    <property type="match status" value="1"/>
</dbReference>
<dbReference type="InterPro" id="IPR009057">
    <property type="entry name" value="Homeodomain-like_sf"/>
</dbReference>
<accession>A0A1V9GAB8</accession>
<sequence length="121" mass="13851">MKRSTTLSVQDINRVQEAAQILARHLSQDITIKELAGLVLLSEKKLKLGFKHEFEMGVHAYLRYIRLEKVKELLVQNKPLKAIAKESGFKSESGLSKTFKKVVGVTPGEWKTRYEQLDRVI</sequence>
<evidence type="ECO:0000259" key="3">
    <source>
        <dbReference type="PROSITE" id="PS01124"/>
    </source>
</evidence>
<gene>
    <name evidence="4" type="ORF">A4R26_12445</name>
</gene>
<proteinExistence type="predicted"/>
<keyword evidence="5" id="KW-1185">Reference proteome</keyword>
<dbReference type="InterPro" id="IPR053142">
    <property type="entry name" value="PchR_regulatory_protein"/>
</dbReference>
<evidence type="ECO:0000313" key="4">
    <source>
        <dbReference type="EMBL" id="OQP67615.1"/>
    </source>
</evidence>
<dbReference type="PANTHER" id="PTHR47893">
    <property type="entry name" value="REGULATORY PROTEIN PCHR"/>
    <property type="match status" value="1"/>
</dbReference>
<dbReference type="EMBL" id="LWBP01000024">
    <property type="protein sequence ID" value="OQP67615.1"/>
    <property type="molecule type" value="Genomic_DNA"/>
</dbReference>
<reference evidence="5" key="1">
    <citation type="submission" date="2016-04" db="EMBL/GenBank/DDBJ databases">
        <authorList>
            <person name="Chen L."/>
            <person name="Zhuang W."/>
            <person name="Wang G."/>
        </authorList>
    </citation>
    <scope>NUCLEOTIDE SEQUENCE [LARGE SCALE GENOMIC DNA]</scope>
    <source>
        <strain evidence="5">208</strain>
    </source>
</reference>
<keyword evidence="2" id="KW-0804">Transcription</keyword>
<dbReference type="PANTHER" id="PTHR47893:SF1">
    <property type="entry name" value="REGULATORY PROTEIN PCHR"/>
    <property type="match status" value="1"/>
</dbReference>
<dbReference type="Proteomes" id="UP000192276">
    <property type="component" value="Unassembled WGS sequence"/>
</dbReference>
<dbReference type="OrthoDB" id="5492415at2"/>
<comment type="caution">
    <text evidence="4">The sequence shown here is derived from an EMBL/GenBank/DDBJ whole genome shotgun (WGS) entry which is preliminary data.</text>
</comment>
<keyword evidence="1" id="KW-0805">Transcription regulation</keyword>
<evidence type="ECO:0000313" key="5">
    <source>
        <dbReference type="Proteomes" id="UP000192276"/>
    </source>
</evidence>
<organism evidence="4 5">
    <name type="scientific">Niastella populi</name>
    <dbReference type="NCBI Taxonomy" id="550983"/>
    <lineage>
        <taxon>Bacteria</taxon>
        <taxon>Pseudomonadati</taxon>
        <taxon>Bacteroidota</taxon>
        <taxon>Chitinophagia</taxon>
        <taxon>Chitinophagales</taxon>
        <taxon>Chitinophagaceae</taxon>
        <taxon>Niastella</taxon>
    </lineage>
</organism>
<dbReference type="Pfam" id="PF12833">
    <property type="entry name" value="HTH_18"/>
    <property type="match status" value="1"/>
</dbReference>
<dbReference type="AlphaFoldDB" id="A0A1V9GAB8"/>
<evidence type="ECO:0000256" key="2">
    <source>
        <dbReference type="ARBA" id="ARBA00023163"/>
    </source>
</evidence>
<dbReference type="SMART" id="SM00342">
    <property type="entry name" value="HTH_ARAC"/>
    <property type="match status" value="1"/>
</dbReference>